<comment type="function">
    <text evidence="9">Essential for recycling GMP and indirectly, cGMP.</text>
</comment>
<evidence type="ECO:0000256" key="9">
    <source>
        <dbReference type="HAMAP-Rule" id="MF_00328"/>
    </source>
</evidence>
<keyword evidence="7 9" id="KW-0067">ATP-binding</keyword>
<gene>
    <name evidence="9" type="primary">gmk</name>
    <name evidence="11" type="ORF">ENY07_10000</name>
</gene>
<dbReference type="CDD" id="cd00071">
    <property type="entry name" value="GMPK"/>
    <property type="match status" value="1"/>
</dbReference>
<evidence type="ECO:0000256" key="8">
    <source>
        <dbReference type="ARBA" id="ARBA00030128"/>
    </source>
</evidence>
<evidence type="ECO:0000256" key="4">
    <source>
        <dbReference type="ARBA" id="ARBA00022679"/>
    </source>
</evidence>
<dbReference type="Gene3D" id="3.30.63.10">
    <property type="entry name" value="Guanylate Kinase phosphate binding domain"/>
    <property type="match status" value="1"/>
</dbReference>
<dbReference type="InterPro" id="IPR020590">
    <property type="entry name" value="Guanylate_kinase_CS"/>
</dbReference>
<dbReference type="NCBIfam" id="TIGR03263">
    <property type="entry name" value="guanyl_kin"/>
    <property type="match status" value="1"/>
</dbReference>
<reference evidence="11" key="1">
    <citation type="journal article" date="2020" name="mSystems">
        <title>Genome- and Community-Level Interaction Insights into Carbon Utilization and Element Cycling Functions of Hydrothermarchaeota in Hydrothermal Sediment.</title>
        <authorList>
            <person name="Zhou Z."/>
            <person name="Liu Y."/>
            <person name="Xu W."/>
            <person name="Pan J."/>
            <person name="Luo Z.H."/>
            <person name="Li M."/>
        </authorList>
    </citation>
    <scope>NUCLEOTIDE SEQUENCE</scope>
    <source>
        <strain evidence="11">SpSt-997</strain>
    </source>
</reference>
<dbReference type="Gene3D" id="3.40.50.300">
    <property type="entry name" value="P-loop containing nucleotide triphosphate hydrolases"/>
    <property type="match status" value="1"/>
</dbReference>
<dbReference type="PANTHER" id="PTHR23117">
    <property type="entry name" value="GUANYLATE KINASE-RELATED"/>
    <property type="match status" value="1"/>
</dbReference>
<dbReference type="PANTHER" id="PTHR23117:SF13">
    <property type="entry name" value="GUANYLATE KINASE"/>
    <property type="match status" value="1"/>
</dbReference>
<dbReference type="AlphaFoldDB" id="A0A8J4HBQ5"/>
<dbReference type="SUPFAM" id="SSF52540">
    <property type="entry name" value="P-loop containing nucleoside triphosphate hydrolases"/>
    <property type="match status" value="1"/>
</dbReference>
<dbReference type="Pfam" id="PF00625">
    <property type="entry name" value="Guanylate_kin"/>
    <property type="match status" value="1"/>
</dbReference>
<dbReference type="GO" id="GO:0005524">
    <property type="term" value="F:ATP binding"/>
    <property type="evidence" value="ECO:0007669"/>
    <property type="project" value="UniProtKB-UniRule"/>
</dbReference>
<evidence type="ECO:0000313" key="11">
    <source>
        <dbReference type="EMBL" id="HGC43534.1"/>
    </source>
</evidence>
<dbReference type="InterPro" id="IPR008145">
    <property type="entry name" value="GK/Ca_channel_bsu"/>
</dbReference>
<evidence type="ECO:0000259" key="10">
    <source>
        <dbReference type="PROSITE" id="PS50052"/>
    </source>
</evidence>
<proteinExistence type="inferred from homology"/>
<feature type="domain" description="Guanylate kinase-like" evidence="10">
    <location>
        <begin position="9"/>
        <end position="187"/>
    </location>
</feature>
<comment type="similarity">
    <text evidence="1 9">Belongs to the guanylate kinase family.</text>
</comment>
<protein>
    <recommendedName>
        <fullName evidence="3 9">Guanylate kinase</fullName>
        <ecNumber evidence="2 9">2.7.4.8</ecNumber>
    </recommendedName>
    <alternativeName>
        <fullName evidence="8 9">GMP kinase</fullName>
    </alternativeName>
</protein>
<evidence type="ECO:0000256" key="3">
    <source>
        <dbReference type="ARBA" id="ARBA00016296"/>
    </source>
</evidence>
<dbReference type="InterPro" id="IPR008144">
    <property type="entry name" value="Guanylate_kin-like_dom"/>
</dbReference>
<evidence type="ECO:0000256" key="5">
    <source>
        <dbReference type="ARBA" id="ARBA00022741"/>
    </source>
</evidence>
<feature type="binding site" evidence="9">
    <location>
        <begin position="16"/>
        <end position="23"/>
    </location>
    <ligand>
        <name>ATP</name>
        <dbReference type="ChEBI" id="CHEBI:30616"/>
    </ligand>
</feature>
<evidence type="ECO:0000256" key="7">
    <source>
        <dbReference type="ARBA" id="ARBA00022840"/>
    </source>
</evidence>
<keyword evidence="6 9" id="KW-0418">Kinase</keyword>
<dbReference type="PROSITE" id="PS00856">
    <property type="entry name" value="GUANYLATE_KINASE_1"/>
    <property type="match status" value="1"/>
</dbReference>
<organism evidence="11">
    <name type="scientific">Acidicaldus sp</name>
    <dbReference type="NCBI Taxonomy" id="1872105"/>
    <lineage>
        <taxon>Bacteria</taxon>
        <taxon>Pseudomonadati</taxon>
        <taxon>Pseudomonadota</taxon>
        <taxon>Alphaproteobacteria</taxon>
        <taxon>Acetobacterales</taxon>
        <taxon>Acetobacteraceae</taxon>
        <taxon>Acidicaldus</taxon>
    </lineage>
</organism>
<evidence type="ECO:0000256" key="2">
    <source>
        <dbReference type="ARBA" id="ARBA00012961"/>
    </source>
</evidence>
<dbReference type="PROSITE" id="PS50052">
    <property type="entry name" value="GUANYLATE_KINASE_2"/>
    <property type="match status" value="1"/>
</dbReference>
<dbReference type="InterPro" id="IPR027417">
    <property type="entry name" value="P-loop_NTPase"/>
</dbReference>
<keyword evidence="4 9" id="KW-0808">Transferase</keyword>
<dbReference type="InterPro" id="IPR017665">
    <property type="entry name" value="Guanylate_kinase"/>
</dbReference>
<comment type="caution">
    <text evidence="11">The sequence shown here is derived from an EMBL/GenBank/DDBJ whole genome shotgun (WGS) entry which is preliminary data.</text>
</comment>
<comment type="subcellular location">
    <subcellularLocation>
        <location evidence="9">Cytoplasm</location>
    </subcellularLocation>
</comment>
<dbReference type="EC" id="2.7.4.8" evidence="2 9"/>
<evidence type="ECO:0000256" key="1">
    <source>
        <dbReference type="ARBA" id="ARBA00005790"/>
    </source>
</evidence>
<sequence>MTQPRPRRGLCLVLAAPSGAGKTSISRALLAAEPALHLSISATTRAPRGAERDGVDYFFRAPEAFAAMIAEGSLLEWAEVFGQRYGTPRAPVMAALARGEDVLFDIDWQGFRQLRAALPGDVVGVFVLPPRLDELAARLAARGDAPAEIARRMAAARSEISHCREFDHIVVNAALPEAIAEVRAILHAARSATPRQLWLDAAIGC</sequence>
<dbReference type="HAMAP" id="MF_00328">
    <property type="entry name" value="Guanylate_kinase"/>
    <property type="match status" value="1"/>
</dbReference>
<keyword evidence="9" id="KW-0963">Cytoplasm</keyword>
<name>A0A8J4HBQ5_9PROT</name>
<comment type="catalytic activity">
    <reaction evidence="9">
        <text>GMP + ATP = GDP + ADP</text>
        <dbReference type="Rhea" id="RHEA:20780"/>
        <dbReference type="ChEBI" id="CHEBI:30616"/>
        <dbReference type="ChEBI" id="CHEBI:58115"/>
        <dbReference type="ChEBI" id="CHEBI:58189"/>
        <dbReference type="ChEBI" id="CHEBI:456216"/>
        <dbReference type="EC" id="2.7.4.8"/>
    </reaction>
</comment>
<dbReference type="GO" id="GO:0005829">
    <property type="term" value="C:cytosol"/>
    <property type="evidence" value="ECO:0007669"/>
    <property type="project" value="TreeGrafter"/>
</dbReference>
<dbReference type="SMART" id="SM00072">
    <property type="entry name" value="GuKc"/>
    <property type="match status" value="1"/>
</dbReference>
<dbReference type="GO" id="GO:0004385">
    <property type="term" value="F:GMP kinase activity"/>
    <property type="evidence" value="ECO:0007669"/>
    <property type="project" value="UniProtKB-UniRule"/>
</dbReference>
<keyword evidence="5 9" id="KW-0547">Nucleotide-binding</keyword>
<dbReference type="FunFam" id="3.30.63.10:FF:000002">
    <property type="entry name" value="Guanylate kinase 1"/>
    <property type="match status" value="1"/>
</dbReference>
<dbReference type="EMBL" id="DTQM01000190">
    <property type="protein sequence ID" value="HGC43534.1"/>
    <property type="molecule type" value="Genomic_DNA"/>
</dbReference>
<accession>A0A8J4HBQ5</accession>
<evidence type="ECO:0000256" key="6">
    <source>
        <dbReference type="ARBA" id="ARBA00022777"/>
    </source>
</evidence>